<reference evidence="1 2" key="1">
    <citation type="journal article" date="2016" name="Front. Microbiol.">
        <title>Comparative Genomics Analysis of Streptomyces Species Reveals Their Adaptation to the Marine Environment and Their Diversity at the Genomic Level.</title>
        <authorList>
            <person name="Tian X."/>
            <person name="Zhang Z."/>
            <person name="Yang T."/>
            <person name="Chen M."/>
            <person name="Li J."/>
            <person name="Chen F."/>
            <person name="Yang J."/>
            <person name="Li W."/>
            <person name="Zhang B."/>
            <person name="Zhang Z."/>
            <person name="Wu J."/>
            <person name="Zhang C."/>
            <person name="Long L."/>
            <person name="Xiao J."/>
        </authorList>
    </citation>
    <scope>NUCLEOTIDE SEQUENCE [LARGE SCALE GENOMIC DNA]</scope>
    <source>
        <strain evidence="1 2">SCSIO 10429</strain>
    </source>
</reference>
<dbReference type="AlphaFoldDB" id="A0A1E7L5A3"/>
<accession>A0A1E7L5A3</accession>
<dbReference type="RefSeq" id="WP_070017049.1">
    <property type="nucleotide sequence ID" value="NZ_LJGW01000229.1"/>
</dbReference>
<name>A0A1E7L5A3_9ACTN</name>
<comment type="caution">
    <text evidence="1">The sequence shown here is derived from an EMBL/GenBank/DDBJ whole genome shotgun (WGS) entry which is preliminary data.</text>
</comment>
<evidence type="ECO:0000313" key="1">
    <source>
        <dbReference type="EMBL" id="OEV11360.1"/>
    </source>
</evidence>
<proteinExistence type="predicted"/>
<dbReference type="EMBL" id="LJGW01000229">
    <property type="protein sequence ID" value="OEV11360.1"/>
    <property type="molecule type" value="Genomic_DNA"/>
</dbReference>
<organism evidence="1 2">
    <name type="scientific">Streptomyces nanshensis</name>
    <dbReference type="NCBI Taxonomy" id="518642"/>
    <lineage>
        <taxon>Bacteria</taxon>
        <taxon>Bacillati</taxon>
        <taxon>Actinomycetota</taxon>
        <taxon>Actinomycetes</taxon>
        <taxon>Kitasatosporales</taxon>
        <taxon>Streptomycetaceae</taxon>
        <taxon>Streptomyces</taxon>
    </lineage>
</organism>
<sequence length="128" mass="13661">MSVYQVSCPVRTALTMVEMHVLEGGGFEVEPALWCVLERGHGGLHHTPGQALPAGGGMPSVMVWLRWPDGDAFGPSRELLVLPHCPEQFLEGCDAAEACGLPEGHAGRHGWEFGPPVTSADLPPGWLL</sequence>
<evidence type="ECO:0000313" key="2">
    <source>
        <dbReference type="Proteomes" id="UP000176005"/>
    </source>
</evidence>
<keyword evidence="2" id="KW-1185">Reference proteome</keyword>
<protein>
    <submittedName>
        <fullName evidence="1">Uncharacterized protein</fullName>
    </submittedName>
</protein>
<dbReference type="Proteomes" id="UP000176005">
    <property type="component" value="Unassembled WGS sequence"/>
</dbReference>
<gene>
    <name evidence="1" type="ORF">AN218_13250</name>
</gene>